<dbReference type="GO" id="GO:0010181">
    <property type="term" value="F:FMN binding"/>
    <property type="evidence" value="ECO:0007669"/>
    <property type="project" value="InterPro"/>
</dbReference>
<evidence type="ECO:0000313" key="10">
    <source>
        <dbReference type="Proteomes" id="UP000029391"/>
    </source>
</evidence>
<sequence length="362" mass="37860">MSGAAASPIPAGVRCADDWITHARARLDPDVYAWLAGGAARTFLDNRMAFDRRRLLPRMLADVAGGDTRVELFGDLLAHPFLLAPVGHQTLLHPEGELASARGAAAMGAGMVAATLSGFRLEDIAACGVAPLWFQLYWQPRREDTLALVRRAEAVGCRALVLTVDLPIAPPQLSERIAGRLPRIPANLAGMAPSPSFTAMPGGPGPLQSPLLAAAPRWDDVAWLEAQTRLPLLLKGVLHPDDARRALALGLDGLIVSNHGARTVDRTVASLDALPAVAAAVAGRVPVLFDGGIHDGSEALIARALGADAVLIGRAAMYALAVAGAPGVAHVLHLLRTELEMAMALVGCGRWLEAGPGILFSD</sequence>
<feature type="binding site" evidence="7">
    <location>
        <position position="257"/>
    </location>
    <ligand>
        <name>FMN</name>
        <dbReference type="ChEBI" id="CHEBI:58210"/>
    </ligand>
</feature>
<evidence type="ECO:0000256" key="5">
    <source>
        <dbReference type="ARBA" id="ARBA00024042"/>
    </source>
</evidence>
<evidence type="ECO:0000256" key="4">
    <source>
        <dbReference type="ARBA" id="ARBA00023002"/>
    </source>
</evidence>
<feature type="active site" description="Proton acceptor" evidence="6">
    <location>
        <position position="259"/>
    </location>
</feature>
<comment type="caution">
    <text evidence="9">The sequence shown here is derived from an EMBL/GenBank/DDBJ whole genome shotgun (WGS) entry which is preliminary data.</text>
</comment>
<dbReference type="PIRSF" id="PIRSF000138">
    <property type="entry name" value="Al-hdrx_acd_dh"/>
    <property type="match status" value="1"/>
</dbReference>
<reference evidence="9 10" key="1">
    <citation type="submission" date="2013-09" db="EMBL/GenBank/DDBJ databases">
        <title>Genome sequencing of Arenimonas composti.</title>
        <authorList>
            <person name="Chen F."/>
            <person name="Wang G."/>
        </authorList>
    </citation>
    <scope>NUCLEOTIDE SEQUENCE [LARGE SCALE GENOMIC DNA]</scope>
    <source>
        <strain evidence="9 10">TR7-09</strain>
    </source>
</reference>
<dbReference type="OrthoDB" id="9770452at2"/>
<keyword evidence="10" id="KW-1185">Reference proteome</keyword>
<dbReference type="PANTHER" id="PTHR10578">
    <property type="entry name" value="S -2-HYDROXY-ACID OXIDASE-RELATED"/>
    <property type="match status" value="1"/>
</dbReference>
<dbReference type="Pfam" id="PF01070">
    <property type="entry name" value="FMN_dh"/>
    <property type="match status" value="1"/>
</dbReference>
<dbReference type="InterPro" id="IPR037396">
    <property type="entry name" value="FMN_HAD"/>
</dbReference>
<dbReference type="Proteomes" id="UP000029391">
    <property type="component" value="Unassembled WGS sequence"/>
</dbReference>
<dbReference type="GO" id="GO:0016491">
    <property type="term" value="F:oxidoreductase activity"/>
    <property type="evidence" value="ECO:0007669"/>
    <property type="project" value="UniProtKB-KW"/>
</dbReference>
<feature type="binding site" evidence="7">
    <location>
        <position position="135"/>
    </location>
    <ligand>
        <name>FMN</name>
        <dbReference type="ChEBI" id="CHEBI:58210"/>
    </ligand>
</feature>
<dbReference type="InterPro" id="IPR000262">
    <property type="entry name" value="FMN-dep_DH"/>
</dbReference>
<dbReference type="InterPro" id="IPR013785">
    <property type="entry name" value="Aldolase_TIM"/>
</dbReference>
<proteinExistence type="inferred from homology"/>
<dbReference type="eggNOG" id="COG1304">
    <property type="taxonomic scope" value="Bacteria"/>
</dbReference>
<keyword evidence="3 7" id="KW-0288">FMN</keyword>
<dbReference type="CDD" id="cd02809">
    <property type="entry name" value="alpha_hydroxyacid_oxid_FMN"/>
    <property type="match status" value="1"/>
</dbReference>
<feature type="binding site" evidence="7">
    <location>
        <position position="163"/>
    </location>
    <ligand>
        <name>FMN</name>
        <dbReference type="ChEBI" id="CHEBI:58210"/>
    </ligand>
</feature>
<dbReference type="PROSITE" id="PS51349">
    <property type="entry name" value="FMN_HYDROXY_ACID_DH_2"/>
    <property type="match status" value="1"/>
</dbReference>
<keyword evidence="4" id="KW-0560">Oxidoreductase</keyword>
<evidence type="ECO:0000259" key="8">
    <source>
        <dbReference type="PROSITE" id="PS51349"/>
    </source>
</evidence>
<gene>
    <name evidence="9" type="ORF">P873_05010</name>
</gene>
<comment type="similarity">
    <text evidence="5">Belongs to the FMN-dependent alpha-hydroxy acid dehydrogenase family.</text>
</comment>
<feature type="binding site" evidence="7">
    <location>
        <position position="235"/>
    </location>
    <ligand>
        <name>FMN</name>
        <dbReference type="ChEBI" id="CHEBI:58210"/>
    </ligand>
</feature>
<evidence type="ECO:0000313" key="9">
    <source>
        <dbReference type="EMBL" id="KFN50967.1"/>
    </source>
</evidence>
<dbReference type="Gene3D" id="3.20.20.70">
    <property type="entry name" value="Aldolase class I"/>
    <property type="match status" value="1"/>
</dbReference>
<feature type="binding site" evidence="7">
    <location>
        <position position="262"/>
    </location>
    <ligand>
        <name>glyoxylate</name>
        <dbReference type="ChEBI" id="CHEBI:36655"/>
    </ligand>
</feature>
<name>A0A091BHJ7_9GAMM</name>
<accession>A0A091BHJ7</accession>
<feature type="binding site" evidence="7">
    <location>
        <position position="259"/>
    </location>
    <ligand>
        <name>glyoxylate</name>
        <dbReference type="ChEBI" id="CHEBI:36655"/>
    </ligand>
</feature>
<feature type="binding site" evidence="7">
    <location>
        <position position="137"/>
    </location>
    <ligand>
        <name>glyoxylate</name>
        <dbReference type="ChEBI" id="CHEBI:36655"/>
    </ligand>
</feature>
<evidence type="ECO:0000256" key="6">
    <source>
        <dbReference type="PIRSR" id="PIRSR000138-1"/>
    </source>
</evidence>
<dbReference type="RefSeq" id="WP_043797162.1">
    <property type="nucleotide sequence ID" value="NZ_AUFF01000003.1"/>
</dbReference>
<feature type="binding site" evidence="7">
    <location>
        <begin position="313"/>
        <end position="314"/>
    </location>
    <ligand>
        <name>FMN</name>
        <dbReference type="ChEBI" id="CHEBI:58210"/>
    </ligand>
</feature>
<evidence type="ECO:0000256" key="3">
    <source>
        <dbReference type="ARBA" id="ARBA00022643"/>
    </source>
</evidence>
<dbReference type="AlphaFoldDB" id="A0A091BHJ7"/>
<evidence type="ECO:0000256" key="1">
    <source>
        <dbReference type="ARBA" id="ARBA00001917"/>
    </source>
</evidence>
<organism evidence="9 10">
    <name type="scientific">Arenimonas composti TR7-09 = DSM 18010</name>
    <dbReference type="NCBI Taxonomy" id="1121013"/>
    <lineage>
        <taxon>Bacteria</taxon>
        <taxon>Pseudomonadati</taxon>
        <taxon>Pseudomonadota</taxon>
        <taxon>Gammaproteobacteria</taxon>
        <taxon>Lysobacterales</taxon>
        <taxon>Lysobacteraceae</taxon>
        <taxon>Arenimonas</taxon>
    </lineage>
</organism>
<dbReference type="PANTHER" id="PTHR10578:SF107">
    <property type="entry name" value="2-HYDROXYACID OXIDASE 1"/>
    <property type="match status" value="1"/>
</dbReference>
<comment type="cofactor">
    <cofactor evidence="1">
        <name>FMN</name>
        <dbReference type="ChEBI" id="CHEBI:58210"/>
    </cofactor>
</comment>
<evidence type="ECO:0000256" key="2">
    <source>
        <dbReference type="ARBA" id="ARBA00022630"/>
    </source>
</evidence>
<keyword evidence="2 7" id="KW-0285">Flavoprotein</keyword>
<feature type="binding site" evidence="7">
    <location>
        <begin position="85"/>
        <end position="87"/>
    </location>
    <ligand>
        <name>FMN</name>
        <dbReference type="ChEBI" id="CHEBI:58210"/>
    </ligand>
</feature>
<protein>
    <recommendedName>
        <fullName evidence="8">FMN hydroxy acid dehydrogenase domain-containing protein</fullName>
    </recommendedName>
</protein>
<evidence type="ECO:0000256" key="7">
    <source>
        <dbReference type="PIRSR" id="PIRSR000138-2"/>
    </source>
</evidence>
<dbReference type="InterPro" id="IPR012133">
    <property type="entry name" value="Alpha-hydoxy_acid_DH_FMN"/>
</dbReference>
<dbReference type="EMBL" id="AWXU01000013">
    <property type="protein sequence ID" value="KFN50967.1"/>
    <property type="molecule type" value="Genomic_DNA"/>
</dbReference>
<feature type="domain" description="FMN hydroxy acid dehydrogenase" evidence="8">
    <location>
        <begin position="8"/>
        <end position="362"/>
    </location>
</feature>
<dbReference type="STRING" id="1121013.GCA_000426365_01585"/>
<dbReference type="SUPFAM" id="SSF51395">
    <property type="entry name" value="FMN-linked oxidoreductases"/>
    <property type="match status" value="1"/>
</dbReference>